<evidence type="ECO:0000259" key="5">
    <source>
        <dbReference type="PROSITE" id="PS50405"/>
    </source>
</evidence>
<dbReference type="InterPro" id="IPR036249">
    <property type="entry name" value="Thioredoxin-like_sf"/>
</dbReference>
<dbReference type="PROSITE" id="PS50404">
    <property type="entry name" value="GST_NTER"/>
    <property type="match status" value="1"/>
</dbReference>
<evidence type="ECO:0000313" key="7">
    <source>
        <dbReference type="Proteomes" id="UP000053617"/>
    </source>
</evidence>
<dbReference type="CDD" id="cd03048">
    <property type="entry name" value="GST_N_Ure2p_like"/>
    <property type="match status" value="1"/>
</dbReference>
<dbReference type="GeneID" id="25294693"/>
<feature type="region of interest" description="Disordered" evidence="3">
    <location>
        <begin position="1"/>
        <end position="28"/>
    </location>
</feature>
<reference evidence="6 7" key="1">
    <citation type="submission" date="2015-01" db="EMBL/GenBank/DDBJ databases">
        <title>The Genome Sequence of Rhinocladiella mackenzie CBS 650.93.</title>
        <authorList>
            <consortium name="The Broad Institute Genomics Platform"/>
            <person name="Cuomo C."/>
            <person name="de Hoog S."/>
            <person name="Gorbushina A."/>
            <person name="Stielow B."/>
            <person name="Teixiera M."/>
            <person name="Abouelleil A."/>
            <person name="Chapman S.B."/>
            <person name="Priest M."/>
            <person name="Young S.K."/>
            <person name="Wortman J."/>
            <person name="Nusbaum C."/>
            <person name="Birren B."/>
        </authorList>
    </citation>
    <scope>NUCLEOTIDE SEQUENCE [LARGE SCALE GENOMIC DNA]</scope>
    <source>
        <strain evidence="6 7">CBS 650.93</strain>
    </source>
</reference>
<dbReference type="HOGENOM" id="CLU_011226_14_0_1"/>
<dbReference type="RefSeq" id="XP_013270208.1">
    <property type="nucleotide sequence ID" value="XM_013414754.1"/>
</dbReference>
<organism evidence="6 7">
    <name type="scientific">Rhinocladiella mackenziei CBS 650.93</name>
    <dbReference type="NCBI Taxonomy" id="1442369"/>
    <lineage>
        <taxon>Eukaryota</taxon>
        <taxon>Fungi</taxon>
        <taxon>Dikarya</taxon>
        <taxon>Ascomycota</taxon>
        <taxon>Pezizomycotina</taxon>
        <taxon>Eurotiomycetes</taxon>
        <taxon>Chaetothyriomycetidae</taxon>
        <taxon>Chaetothyriales</taxon>
        <taxon>Herpotrichiellaceae</taxon>
        <taxon>Rhinocladiella</taxon>
    </lineage>
</organism>
<dbReference type="InterPro" id="IPR010987">
    <property type="entry name" value="Glutathione-S-Trfase_C-like"/>
</dbReference>
<dbReference type="InterPro" id="IPR004045">
    <property type="entry name" value="Glutathione_S-Trfase_N"/>
</dbReference>
<dbReference type="PANTHER" id="PTHR44051">
    <property type="entry name" value="GLUTATHIONE S-TRANSFERASE-RELATED"/>
    <property type="match status" value="1"/>
</dbReference>
<dbReference type="SUPFAM" id="SSF52833">
    <property type="entry name" value="Thioredoxin-like"/>
    <property type="match status" value="1"/>
</dbReference>
<accession>A0A0D2FM85</accession>
<dbReference type="InterPro" id="IPR036282">
    <property type="entry name" value="Glutathione-S-Trfase_C_sf"/>
</dbReference>
<dbReference type="VEuPathDB" id="FungiDB:Z518_06622"/>
<evidence type="ECO:0000256" key="2">
    <source>
        <dbReference type="RuleBase" id="RU003494"/>
    </source>
</evidence>
<dbReference type="InterPro" id="IPR040079">
    <property type="entry name" value="Glutathione_S-Trfase"/>
</dbReference>
<proteinExistence type="inferred from homology"/>
<dbReference type="Proteomes" id="UP000053617">
    <property type="component" value="Unassembled WGS sequence"/>
</dbReference>
<dbReference type="AlphaFoldDB" id="A0A0D2FM85"/>
<dbReference type="SFLD" id="SFLDS00019">
    <property type="entry name" value="Glutathione_Transferase_(cytos"/>
    <property type="match status" value="1"/>
</dbReference>
<dbReference type="Gene3D" id="3.40.30.10">
    <property type="entry name" value="Glutaredoxin"/>
    <property type="match status" value="1"/>
</dbReference>
<feature type="domain" description="GST C-terminal" evidence="5">
    <location>
        <begin position="134"/>
        <end position="260"/>
    </location>
</feature>
<evidence type="ECO:0000256" key="3">
    <source>
        <dbReference type="SAM" id="MobiDB-lite"/>
    </source>
</evidence>
<dbReference type="PANTHER" id="PTHR44051:SF8">
    <property type="entry name" value="GLUTATHIONE S-TRANSFERASE GSTA"/>
    <property type="match status" value="1"/>
</dbReference>
<protein>
    <submittedName>
        <fullName evidence="6">Rhinocladiella mackenziei CBS 650.93 unplaced genomic scaffold supercont1.5, whole genome shotgun sequence</fullName>
    </submittedName>
</protein>
<dbReference type="InterPro" id="IPR004046">
    <property type="entry name" value="GST_C"/>
</dbReference>
<feature type="compositionally biased region" description="Polar residues" evidence="3">
    <location>
        <begin position="1"/>
        <end position="14"/>
    </location>
</feature>
<evidence type="ECO:0000259" key="4">
    <source>
        <dbReference type="PROSITE" id="PS50404"/>
    </source>
</evidence>
<dbReference type="EMBL" id="KN847479">
    <property type="protein sequence ID" value="KIX03072.1"/>
    <property type="molecule type" value="Genomic_DNA"/>
</dbReference>
<evidence type="ECO:0000256" key="1">
    <source>
        <dbReference type="ARBA" id="ARBA00007409"/>
    </source>
</evidence>
<dbReference type="SUPFAM" id="SSF47616">
    <property type="entry name" value="GST C-terminal domain-like"/>
    <property type="match status" value="1"/>
</dbReference>
<dbReference type="OrthoDB" id="422574at2759"/>
<dbReference type="Pfam" id="PF02798">
    <property type="entry name" value="GST_N"/>
    <property type="match status" value="1"/>
</dbReference>
<dbReference type="STRING" id="1442369.A0A0D2FM85"/>
<comment type="similarity">
    <text evidence="1 2">Belongs to the GST superfamily.</text>
</comment>
<gene>
    <name evidence="6" type="ORF">Z518_06622</name>
</gene>
<dbReference type="PROSITE" id="PS50405">
    <property type="entry name" value="GST_CTER"/>
    <property type="match status" value="1"/>
</dbReference>
<evidence type="ECO:0000313" key="6">
    <source>
        <dbReference type="EMBL" id="KIX03072.1"/>
    </source>
</evidence>
<dbReference type="Gene3D" id="1.20.1050.10">
    <property type="match status" value="1"/>
</dbReference>
<feature type="domain" description="GST N-terminal" evidence="4">
    <location>
        <begin position="45"/>
        <end position="127"/>
    </location>
</feature>
<dbReference type="SFLD" id="SFLDG00358">
    <property type="entry name" value="Main_(cytGST)"/>
    <property type="match status" value="1"/>
</dbReference>
<dbReference type="SFLD" id="SFLDG01151">
    <property type="entry name" value="Main.2:_Nu-like"/>
    <property type="match status" value="1"/>
</dbReference>
<sequence>MGIKEQSNPFQLQTPKRHRIDPTPDAEDSQTKYIHTANAMSAPPYNKLKYYTAGTPNGFKPAIVLEELGLPYEVREINFMTNEQKEAWFIEINPNGRIPALKDSDDFRVFESGAIMLYLTDMYDKERKISYEYGTRDYYEELSWLMFQMAGIGPMQGQANHFRAMAPVYSEYAIKRFVDETKRLYSVLEIRLSKADWLAGDKYTIADIANYSWLKFSEILEDIDFNEYPGVQRWMKRIADREAVQRARKVPPSGRSDEEMKQWLKSMIARVEALKGTNKDESKM</sequence>
<keyword evidence="7" id="KW-1185">Reference proteome</keyword>
<name>A0A0D2FM85_9EURO</name>
<dbReference type="Pfam" id="PF00043">
    <property type="entry name" value="GST_C"/>
    <property type="match status" value="1"/>
</dbReference>